<evidence type="ECO:0000313" key="5">
    <source>
        <dbReference type="Proteomes" id="UP000729402"/>
    </source>
</evidence>
<evidence type="ECO:0000259" key="3">
    <source>
        <dbReference type="PROSITE" id="PS50811"/>
    </source>
</evidence>
<keyword evidence="1" id="KW-0677">Repeat</keyword>
<dbReference type="InterPro" id="IPR003657">
    <property type="entry name" value="WRKY_dom"/>
</dbReference>
<feature type="compositionally biased region" description="Low complexity" evidence="2">
    <location>
        <begin position="512"/>
        <end position="528"/>
    </location>
</feature>
<dbReference type="Pfam" id="PF23598">
    <property type="entry name" value="LRR_14"/>
    <property type="match status" value="1"/>
</dbReference>
<feature type="domain" description="WRKY" evidence="3">
    <location>
        <begin position="437"/>
        <end position="494"/>
    </location>
</feature>
<protein>
    <recommendedName>
        <fullName evidence="3">WRKY domain-containing protein</fullName>
    </recommendedName>
</protein>
<dbReference type="Proteomes" id="UP000729402">
    <property type="component" value="Unassembled WGS sequence"/>
</dbReference>
<reference evidence="4" key="2">
    <citation type="submission" date="2021-02" db="EMBL/GenBank/DDBJ databases">
        <authorList>
            <person name="Kimball J.A."/>
            <person name="Haas M.W."/>
            <person name="Macchietto M."/>
            <person name="Kono T."/>
            <person name="Duquette J."/>
            <person name="Shao M."/>
        </authorList>
    </citation>
    <scope>NUCLEOTIDE SEQUENCE</scope>
    <source>
        <tissue evidence="4">Fresh leaf tissue</tissue>
    </source>
</reference>
<organism evidence="4 5">
    <name type="scientific">Zizania palustris</name>
    <name type="common">Northern wild rice</name>
    <dbReference type="NCBI Taxonomy" id="103762"/>
    <lineage>
        <taxon>Eukaryota</taxon>
        <taxon>Viridiplantae</taxon>
        <taxon>Streptophyta</taxon>
        <taxon>Embryophyta</taxon>
        <taxon>Tracheophyta</taxon>
        <taxon>Spermatophyta</taxon>
        <taxon>Magnoliopsida</taxon>
        <taxon>Liliopsida</taxon>
        <taxon>Poales</taxon>
        <taxon>Poaceae</taxon>
        <taxon>BOP clade</taxon>
        <taxon>Oryzoideae</taxon>
        <taxon>Oryzeae</taxon>
        <taxon>Zizaniinae</taxon>
        <taxon>Zizania</taxon>
    </lineage>
</organism>
<dbReference type="PANTHER" id="PTHR31282">
    <property type="entry name" value="WRKY TRANSCRIPTION FACTOR 21-RELATED"/>
    <property type="match status" value="1"/>
</dbReference>
<evidence type="ECO:0000313" key="4">
    <source>
        <dbReference type="EMBL" id="KAG8090319.1"/>
    </source>
</evidence>
<feature type="compositionally biased region" description="Polar residues" evidence="2">
    <location>
        <begin position="541"/>
        <end position="550"/>
    </location>
</feature>
<name>A0A8J5WJD2_ZIZPA</name>
<evidence type="ECO:0000256" key="2">
    <source>
        <dbReference type="SAM" id="MobiDB-lite"/>
    </source>
</evidence>
<dbReference type="GO" id="GO:0043565">
    <property type="term" value="F:sequence-specific DNA binding"/>
    <property type="evidence" value="ECO:0007669"/>
    <property type="project" value="InterPro"/>
</dbReference>
<dbReference type="PROSITE" id="PS50811">
    <property type="entry name" value="WRKY"/>
    <property type="match status" value="1"/>
</dbReference>
<accession>A0A8J5WJD2</accession>
<dbReference type="InterPro" id="IPR055414">
    <property type="entry name" value="LRR_R13L4/SHOC2-like"/>
</dbReference>
<sequence length="550" mass="62177">MIAIDHSQATTRHADKVRRLSIQFGNVEDATLPNNMRLSQVRTLVFWGVSKCMPYIMEFRLLKVIILHLWGDEDNISFDLAGISNLFRLRYLQVTSNVTLKLQTHLQGLQYLETLKIDGKLVVVPSDIIHLPSLLHLNLPAKTNLPNGIAHMTSLRTLGFFDLSCNSTENVWSLGKLTNLQDLQLVYSTARSNNRMMNMQMQCLGSILGNLSNLKFLTLSPADSSHANTNTLLVASATSTTIFAHGLSIRVSSPPPLLQRLELLPCMFSKLPKWIGQLGNLCILKISVIEVANTDVDVLGGLLALTVLLLYVLYEPAEWIVFKGGGFLVLKYFKFACRVSWLKFEAGAMPNLQKLKLRFDVRRPDQHGTIPVGIEHLSGLEEISAKAEVADDLCKRFVESALDKVWLCTRTFENGCFDEHYRNKHGRKELLMSCPAEDGFSWRKYGQREMPGALHPRHYYRCAHVNSMCCGALRWVQRTDGDPSLFKVVYVGLHTCSHEYYQQQLTWWESAASSSSQQSPDKQSSTPSESERVDTDENDFTFHQQISKHT</sequence>
<reference evidence="4" key="1">
    <citation type="journal article" date="2021" name="bioRxiv">
        <title>Whole Genome Assembly and Annotation of Northern Wild Rice, Zizania palustris L., Supports a Whole Genome Duplication in the Zizania Genus.</title>
        <authorList>
            <person name="Haas M."/>
            <person name="Kono T."/>
            <person name="Macchietto M."/>
            <person name="Millas R."/>
            <person name="McGilp L."/>
            <person name="Shao M."/>
            <person name="Duquette J."/>
            <person name="Hirsch C.N."/>
            <person name="Kimball J."/>
        </authorList>
    </citation>
    <scope>NUCLEOTIDE SEQUENCE</scope>
    <source>
        <tissue evidence="4">Fresh leaf tissue</tissue>
    </source>
</reference>
<dbReference type="GO" id="GO:0003700">
    <property type="term" value="F:DNA-binding transcription factor activity"/>
    <property type="evidence" value="ECO:0007669"/>
    <property type="project" value="InterPro"/>
</dbReference>
<dbReference type="SMART" id="SM00774">
    <property type="entry name" value="WRKY"/>
    <property type="match status" value="1"/>
</dbReference>
<keyword evidence="5" id="KW-1185">Reference proteome</keyword>
<dbReference type="AlphaFoldDB" id="A0A8J5WJD2"/>
<comment type="caution">
    <text evidence="4">The sequence shown here is derived from an EMBL/GenBank/DDBJ whole genome shotgun (WGS) entry which is preliminary data.</text>
</comment>
<feature type="region of interest" description="Disordered" evidence="2">
    <location>
        <begin position="512"/>
        <end position="550"/>
    </location>
</feature>
<proteinExistence type="predicted"/>
<dbReference type="Pfam" id="PF03106">
    <property type="entry name" value="WRKY"/>
    <property type="match status" value="1"/>
</dbReference>
<dbReference type="OrthoDB" id="692321at2759"/>
<dbReference type="InterPro" id="IPR044810">
    <property type="entry name" value="WRKY_plant"/>
</dbReference>
<dbReference type="EMBL" id="JAAALK010000081">
    <property type="protein sequence ID" value="KAG8090319.1"/>
    <property type="molecule type" value="Genomic_DNA"/>
</dbReference>
<gene>
    <name evidence="4" type="ORF">GUJ93_ZPchr0011g28401</name>
</gene>
<evidence type="ECO:0000256" key="1">
    <source>
        <dbReference type="ARBA" id="ARBA00022737"/>
    </source>
</evidence>